<comment type="subcellular location">
    <subcellularLocation>
        <location evidence="1">Membrane</location>
        <topology evidence="1">Single-pass type I membrane protein</topology>
    </subcellularLocation>
</comment>
<dbReference type="PANTHER" id="PTHR48063:SF98">
    <property type="entry name" value="LRR RECEPTOR-LIKE SERINE_THREONINE-PROTEIN KINASE FLS2"/>
    <property type="match status" value="1"/>
</dbReference>
<keyword evidence="9" id="KW-1185">Reference proteome</keyword>
<evidence type="ECO:0000256" key="2">
    <source>
        <dbReference type="ARBA" id="ARBA00022692"/>
    </source>
</evidence>
<proteinExistence type="predicted"/>
<dbReference type="Proteomes" id="UP000237347">
    <property type="component" value="Unassembled WGS sequence"/>
</dbReference>
<dbReference type="AlphaFoldDB" id="A0AAW0KV17"/>
<evidence type="ECO:0000313" key="9">
    <source>
        <dbReference type="Proteomes" id="UP000237347"/>
    </source>
</evidence>
<gene>
    <name evidence="8" type="primary">RLP11</name>
    <name evidence="8" type="ORF">CFP56_013502</name>
</gene>
<dbReference type="SUPFAM" id="SSF52058">
    <property type="entry name" value="L domain-like"/>
    <property type="match status" value="1"/>
</dbReference>
<organism evidence="8 9">
    <name type="scientific">Quercus suber</name>
    <name type="common">Cork oak</name>
    <dbReference type="NCBI Taxonomy" id="58331"/>
    <lineage>
        <taxon>Eukaryota</taxon>
        <taxon>Viridiplantae</taxon>
        <taxon>Streptophyta</taxon>
        <taxon>Embryophyta</taxon>
        <taxon>Tracheophyta</taxon>
        <taxon>Spermatophyta</taxon>
        <taxon>Magnoliopsida</taxon>
        <taxon>eudicotyledons</taxon>
        <taxon>Gunneridae</taxon>
        <taxon>Pentapetalae</taxon>
        <taxon>rosids</taxon>
        <taxon>fabids</taxon>
        <taxon>Fagales</taxon>
        <taxon>Fagaceae</taxon>
        <taxon>Quercus</taxon>
    </lineage>
</organism>
<dbReference type="GO" id="GO:0016020">
    <property type="term" value="C:membrane"/>
    <property type="evidence" value="ECO:0007669"/>
    <property type="project" value="UniProtKB-SubCell"/>
</dbReference>
<accession>A0AAW0KV17</accession>
<evidence type="ECO:0000256" key="7">
    <source>
        <dbReference type="ARBA" id="ARBA00023180"/>
    </source>
</evidence>
<reference evidence="8 9" key="1">
    <citation type="journal article" date="2018" name="Sci. Data">
        <title>The draft genome sequence of cork oak.</title>
        <authorList>
            <person name="Ramos A.M."/>
            <person name="Usie A."/>
            <person name="Barbosa P."/>
            <person name="Barros P.M."/>
            <person name="Capote T."/>
            <person name="Chaves I."/>
            <person name="Simoes F."/>
            <person name="Abreu I."/>
            <person name="Carrasquinho I."/>
            <person name="Faro C."/>
            <person name="Guimaraes J.B."/>
            <person name="Mendonca D."/>
            <person name="Nobrega F."/>
            <person name="Rodrigues L."/>
            <person name="Saibo N.J.M."/>
            <person name="Varela M.C."/>
            <person name="Egas C."/>
            <person name="Matos J."/>
            <person name="Miguel C.M."/>
            <person name="Oliveira M.M."/>
            <person name="Ricardo C.P."/>
            <person name="Goncalves S."/>
        </authorList>
    </citation>
    <scope>NUCLEOTIDE SEQUENCE [LARGE SCALE GENOMIC DNA]</scope>
    <source>
        <strain evidence="9">cv. HL8</strain>
    </source>
</reference>
<keyword evidence="3" id="KW-0732">Signal</keyword>
<protein>
    <submittedName>
        <fullName evidence="8">Receptor-like protein 11</fullName>
    </submittedName>
</protein>
<keyword evidence="4" id="KW-1133">Transmembrane helix</keyword>
<dbReference type="InterPro" id="IPR046956">
    <property type="entry name" value="RLP23-like"/>
</dbReference>
<dbReference type="PANTHER" id="PTHR48063">
    <property type="entry name" value="LRR RECEPTOR-LIKE KINASE"/>
    <property type="match status" value="1"/>
</dbReference>
<evidence type="ECO:0000256" key="6">
    <source>
        <dbReference type="ARBA" id="ARBA00023170"/>
    </source>
</evidence>
<dbReference type="EMBL" id="PKMF04000217">
    <property type="protein sequence ID" value="KAK7842685.1"/>
    <property type="molecule type" value="Genomic_DNA"/>
</dbReference>
<evidence type="ECO:0000256" key="3">
    <source>
        <dbReference type="ARBA" id="ARBA00022729"/>
    </source>
</evidence>
<evidence type="ECO:0000256" key="5">
    <source>
        <dbReference type="ARBA" id="ARBA00023136"/>
    </source>
</evidence>
<keyword evidence="2" id="KW-0812">Transmembrane</keyword>
<dbReference type="InterPro" id="IPR032675">
    <property type="entry name" value="LRR_dom_sf"/>
</dbReference>
<comment type="caution">
    <text evidence="8">The sequence shown here is derived from an EMBL/GenBank/DDBJ whole genome shotgun (WGS) entry which is preliminary data.</text>
</comment>
<keyword evidence="7" id="KW-0325">Glycoprotein</keyword>
<sequence length="149" mass="17134">MSTVDEGHFRKLSKLKVLYITEACLFFNVNSNWVPPFPLDHFSMSSMKIDISMFGISGKGSSWFWNWTSNITFINLSNNHIECDISNVISFIYSNIYAENVWLVPKGNEMEYKENLKLVRLIDLSSNNLYGSILAEISDLSELRFLSLS</sequence>
<evidence type="ECO:0000256" key="4">
    <source>
        <dbReference type="ARBA" id="ARBA00022989"/>
    </source>
</evidence>
<keyword evidence="5" id="KW-0472">Membrane</keyword>
<keyword evidence="6" id="KW-0675">Receptor</keyword>
<evidence type="ECO:0000256" key="1">
    <source>
        <dbReference type="ARBA" id="ARBA00004479"/>
    </source>
</evidence>
<evidence type="ECO:0000313" key="8">
    <source>
        <dbReference type="EMBL" id="KAK7842685.1"/>
    </source>
</evidence>
<dbReference type="Gene3D" id="3.80.10.10">
    <property type="entry name" value="Ribonuclease Inhibitor"/>
    <property type="match status" value="1"/>
</dbReference>
<name>A0AAW0KV17_QUESU</name>